<comment type="caution">
    <text evidence="2">The sequence shown here is derived from an EMBL/GenBank/DDBJ whole genome shotgun (WGS) entry which is preliminary data.</text>
</comment>
<name>A0A8X7VRP3_BRACI</name>
<sequence length="64" mass="7247">MHGLVSQRAVQVPLTLYLNSSKFYLNCQVIGTAEETSRLPLCEAKAIVMRKCFHLFGITPVYKM</sequence>
<dbReference type="AlphaFoldDB" id="A0A8X7VRP3"/>
<evidence type="ECO:0000313" key="3">
    <source>
        <dbReference type="Proteomes" id="UP000886595"/>
    </source>
</evidence>
<dbReference type="SUPFAM" id="SSF47323">
    <property type="entry name" value="Anticodon-binding domain of a subclass of class I aminoacyl-tRNA synthetases"/>
    <property type="match status" value="1"/>
</dbReference>
<proteinExistence type="predicted"/>
<accession>A0A8X7VRP3</accession>
<feature type="domain" description="DALR anticodon binding" evidence="1">
    <location>
        <begin position="15"/>
        <end position="64"/>
    </location>
</feature>
<protein>
    <recommendedName>
        <fullName evidence="1">DALR anticodon binding domain-containing protein</fullName>
    </recommendedName>
</protein>
<evidence type="ECO:0000313" key="2">
    <source>
        <dbReference type="EMBL" id="KAG2315675.1"/>
    </source>
</evidence>
<dbReference type="Gene3D" id="1.10.730.10">
    <property type="entry name" value="Isoleucyl-tRNA Synthetase, Domain 1"/>
    <property type="match status" value="1"/>
</dbReference>
<dbReference type="InterPro" id="IPR009080">
    <property type="entry name" value="tRNAsynth_Ia_anticodon-bd"/>
</dbReference>
<evidence type="ECO:0000259" key="1">
    <source>
        <dbReference type="Pfam" id="PF05746"/>
    </source>
</evidence>
<dbReference type="Pfam" id="PF05746">
    <property type="entry name" value="DALR_1"/>
    <property type="match status" value="1"/>
</dbReference>
<dbReference type="GO" id="GO:0004814">
    <property type="term" value="F:arginine-tRNA ligase activity"/>
    <property type="evidence" value="ECO:0007669"/>
    <property type="project" value="InterPro"/>
</dbReference>
<organism evidence="2 3">
    <name type="scientific">Brassica carinata</name>
    <name type="common">Ethiopian mustard</name>
    <name type="synonym">Abyssinian cabbage</name>
    <dbReference type="NCBI Taxonomy" id="52824"/>
    <lineage>
        <taxon>Eukaryota</taxon>
        <taxon>Viridiplantae</taxon>
        <taxon>Streptophyta</taxon>
        <taxon>Embryophyta</taxon>
        <taxon>Tracheophyta</taxon>
        <taxon>Spermatophyta</taxon>
        <taxon>Magnoliopsida</taxon>
        <taxon>eudicotyledons</taxon>
        <taxon>Gunneridae</taxon>
        <taxon>Pentapetalae</taxon>
        <taxon>rosids</taxon>
        <taxon>malvids</taxon>
        <taxon>Brassicales</taxon>
        <taxon>Brassicaceae</taxon>
        <taxon>Brassiceae</taxon>
        <taxon>Brassica</taxon>
    </lineage>
</organism>
<dbReference type="EMBL" id="JAAMPC010000004">
    <property type="protein sequence ID" value="KAG2315675.1"/>
    <property type="molecule type" value="Genomic_DNA"/>
</dbReference>
<dbReference type="OrthoDB" id="1109246at2759"/>
<keyword evidence="3" id="KW-1185">Reference proteome</keyword>
<dbReference type="GO" id="GO:0006420">
    <property type="term" value="P:arginyl-tRNA aminoacylation"/>
    <property type="evidence" value="ECO:0007669"/>
    <property type="project" value="InterPro"/>
</dbReference>
<dbReference type="InterPro" id="IPR008909">
    <property type="entry name" value="DALR_anticod-bd"/>
</dbReference>
<gene>
    <name evidence="2" type="ORF">Bca52824_018797</name>
</gene>
<dbReference type="GO" id="GO:0005524">
    <property type="term" value="F:ATP binding"/>
    <property type="evidence" value="ECO:0007669"/>
    <property type="project" value="InterPro"/>
</dbReference>
<dbReference type="Proteomes" id="UP000886595">
    <property type="component" value="Unassembled WGS sequence"/>
</dbReference>
<reference evidence="2 3" key="1">
    <citation type="submission" date="2020-02" db="EMBL/GenBank/DDBJ databases">
        <authorList>
            <person name="Ma Q."/>
            <person name="Huang Y."/>
            <person name="Song X."/>
            <person name="Pei D."/>
        </authorList>
    </citation>
    <scope>NUCLEOTIDE SEQUENCE [LARGE SCALE GENOMIC DNA]</scope>
    <source>
        <strain evidence="2">Sxm20200214</strain>
        <tissue evidence="2">Leaf</tissue>
    </source>
</reference>